<dbReference type="EMBL" id="JBFDAA010000014">
    <property type="protein sequence ID" value="KAL1122179.1"/>
    <property type="molecule type" value="Genomic_DNA"/>
</dbReference>
<sequence length="168" mass="18970">MASKIQNMPYENKKQETTEIVMMLLSRLGQRPAVATIDLVSHVIRDHLRNIDAVQPEVQPSREDNGPRESNEEFPEEFRDIGLCSNQRVLAIEILTPTLRNLNANRKSTSIRANRMKIHANFPAEKLAAPLSLRATLGRISWGVRTQFCLLPILTLSQIAMLSPKGFL</sequence>
<evidence type="ECO:0000256" key="1">
    <source>
        <dbReference type="SAM" id="MobiDB-lite"/>
    </source>
</evidence>
<protein>
    <submittedName>
        <fullName evidence="2">Uncharacterized protein</fullName>
    </submittedName>
</protein>
<dbReference type="AlphaFoldDB" id="A0ABD0Y6B8"/>
<gene>
    <name evidence="2" type="ORF">AAG570_003584</name>
</gene>
<name>A0ABD0Y6B8_9HEMI</name>
<keyword evidence="3" id="KW-1185">Reference proteome</keyword>
<evidence type="ECO:0000313" key="3">
    <source>
        <dbReference type="Proteomes" id="UP001558652"/>
    </source>
</evidence>
<feature type="compositionally biased region" description="Basic and acidic residues" evidence="1">
    <location>
        <begin position="60"/>
        <end position="74"/>
    </location>
</feature>
<comment type="caution">
    <text evidence="2">The sequence shown here is derived from an EMBL/GenBank/DDBJ whole genome shotgun (WGS) entry which is preliminary data.</text>
</comment>
<dbReference type="Proteomes" id="UP001558652">
    <property type="component" value="Unassembled WGS sequence"/>
</dbReference>
<organism evidence="2 3">
    <name type="scientific">Ranatra chinensis</name>
    <dbReference type="NCBI Taxonomy" id="642074"/>
    <lineage>
        <taxon>Eukaryota</taxon>
        <taxon>Metazoa</taxon>
        <taxon>Ecdysozoa</taxon>
        <taxon>Arthropoda</taxon>
        <taxon>Hexapoda</taxon>
        <taxon>Insecta</taxon>
        <taxon>Pterygota</taxon>
        <taxon>Neoptera</taxon>
        <taxon>Paraneoptera</taxon>
        <taxon>Hemiptera</taxon>
        <taxon>Heteroptera</taxon>
        <taxon>Panheteroptera</taxon>
        <taxon>Nepomorpha</taxon>
        <taxon>Nepidae</taxon>
        <taxon>Ranatrinae</taxon>
        <taxon>Ranatra</taxon>
    </lineage>
</organism>
<evidence type="ECO:0000313" key="2">
    <source>
        <dbReference type="EMBL" id="KAL1122179.1"/>
    </source>
</evidence>
<proteinExistence type="predicted"/>
<accession>A0ABD0Y6B8</accession>
<reference evidence="2 3" key="1">
    <citation type="submission" date="2024-07" db="EMBL/GenBank/DDBJ databases">
        <title>Chromosome-level genome assembly of the water stick insect Ranatra chinensis (Heteroptera: Nepidae).</title>
        <authorList>
            <person name="Liu X."/>
        </authorList>
    </citation>
    <scope>NUCLEOTIDE SEQUENCE [LARGE SCALE GENOMIC DNA]</scope>
    <source>
        <strain evidence="2">Cailab_2021Rc</strain>
        <tissue evidence="2">Muscle</tissue>
    </source>
</reference>
<feature type="region of interest" description="Disordered" evidence="1">
    <location>
        <begin position="54"/>
        <end position="74"/>
    </location>
</feature>